<keyword evidence="2" id="KW-1185">Reference proteome</keyword>
<evidence type="ECO:0000313" key="2">
    <source>
        <dbReference type="Proteomes" id="UP000003416"/>
    </source>
</evidence>
<gene>
    <name evidence="1" type="ORF">HMPREF9446_02734</name>
</gene>
<dbReference type="EMBL" id="AFBN01000071">
    <property type="protein sequence ID" value="EGF54693.1"/>
    <property type="molecule type" value="Genomic_DNA"/>
</dbReference>
<accession>F3PVF6</accession>
<dbReference type="Proteomes" id="UP000003416">
    <property type="component" value="Unassembled WGS sequence"/>
</dbReference>
<dbReference type="AlphaFoldDB" id="F3PVF6"/>
<dbReference type="HOGENOM" id="CLU_3265641_0_0_10"/>
<name>F3PVF6_9BACE</name>
<proteinExistence type="predicted"/>
<protein>
    <recommendedName>
        <fullName evidence="3">AAA domain-containing protein</fullName>
    </recommendedName>
</protein>
<sequence>MKIPELIKQRNTYVERVSSFIRKSLVKVLVGHRRVGKNYILY</sequence>
<comment type="caution">
    <text evidence="1">The sequence shown here is derived from an EMBL/GenBank/DDBJ whole genome shotgun (WGS) entry which is preliminary data.</text>
</comment>
<organism evidence="1 2">
    <name type="scientific">Bacteroides fluxus YIT 12057</name>
    <dbReference type="NCBI Taxonomy" id="763034"/>
    <lineage>
        <taxon>Bacteria</taxon>
        <taxon>Pseudomonadati</taxon>
        <taxon>Bacteroidota</taxon>
        <taxon>Bacteroidia</taxon>
        <taxon>Bacteroidales</taxon>
        <taxon>Bacteroidaceae</taxon>
        <taxon>Bacteroides</taxon>
    </lineage>
</organism>
<evidence type="ECO:0000313" key="1">
    <source>
        <dbReference type="EMBL" id="EGF54693.1"/>
    </source>
</evidence>
<evidence type="ECO:0008006" key="3">
    <source>
        <dbReference type="Google" id="ProtNLM"/>
    </source>
</evidence>
<reference evidence="1 2" key="1">
    <citation type="submission" date="2011-02" db="EMBL/GenBank/DDBJ databases">
        <authorList>
            <person name="Weinstock G."/>
            <person name="Sodergren E."/>
            <person name="Clifton S."/>
            <person name="Fulton L."/>
            <person name="Fulton B."/>
            <person name="Courtney L."/>
            <person name="Fronick C."/>
            <person name="Harrison M."/>
            <person name="Strong C."/>
            <person name="Farmer C."/>
            <person name="Delahaunty K."/>
            <person name="Markovic C."/>
            <person name="Hall O."/>
            <person name="Minx P."/>
            <person name="Tomlinson C."/>
            <person name="Mitreva M."/>
            <person name="Hou S."/>
            <person name="Chen J."/>
            <person name="Wollam A."/>
            <person name="Pepin K.H."/>
            <person name="Johnson M."/>
            <person name="Bhonagiri V."/>
            <person name="Zhang X."/>
            <person name="Suruliraj S."/>
            <person name="Warren W."/>
            <person name="Chinwalla A."/>
            <person name="Mardis E.R."/>
            <person name="Wilson R.K."/>
        </authorList>
    </citation>
    <scope>NUCLEOTIDE SEQUENCE [LARGE SCALE GENOMIC DNA]</scope>
    <source>
        <strain evidence="1 2">YIT 12057</strain>
    </source>
</reference>